<dbReference type="EMBL" id="CP034248">
    <property type="protein sequence ID" value="AZK48223.1"/>
    <property type="molecule type" value="Genomic_DNA"/>
</dbReference>
<evidence type="ECO:0000313" key="1">
    <source>
        <dbReference type="EMBL" id="AZK48223.1"/>
    </source>
</evidence>
<evidence type="ECO:0000313" key="2">
    <source>
        <dbReference type="Proteomes" id="UP000273145"/>
    </source>
</evidence>
<evidence type="ECO:0008006" key="3">
    <source>
        <dbReference type="Google" id="ProtNLM"/>
    </source>
</evidence>
<organism evidence="1 2">
    <name type="scientific">Paenibacillus lentus</name>
    <dbReference type="NCBI Taxonomy" id="1338368"/>
    <lineage>
        <taxon>Bacteria</taxon>
        <taxon>Bacillati</taxon>
        <taxon>Bacillota</taxon>
        <taxon>Bacilli</taxon>
        <taxon>Bacillales</taxon>
        <taxon>Paenibacillaceae</taxon>
        <taxon>Paenibacillus</taxon>
    </lineage>
</organism>
<accession>A0A3Q8S677</accession>
<protein>
    <recommendedName>
        <fullName evidence="3">P/Homo B domain-containing protein</fullName>
    </recommendedName>
</protein>
<dbReference type="OrthoDB" id="2973409at2"/>
<dbReference type="KEGG" id="plen:EIM92_20275"/>
<reference evidence="1 2" key="1">
    <citation type="submission" date="2018-11" db="EMBL/GenBank/DDBJ databases">
        <title>Genome sequencing of Paenibacillus lentus DSM25539(T).</title>
        <authorList>
            <person name="Kook J.-K."/>
            <person name="Park S.-N."/>
            <person name="Lim Y.K."/>
        </authorList>
    </citation>
    <scope>NUCLEOTIDE SEQUENCE [LARGE SCALE GENOMIC DNA]</scope>
    <source>
        <strain evidence="1 2">DSM 25539</strain>
    </source>
</reference>
<dbReference type="Proteomes" id="UP000273145">
    <property type="component" value="Chromosome"/>
</dbReference>
<proteinExistence type="predicted"/>
<dbReference type="RefSeq" id="WP_125084384.1">
    <property type="nucleotide sequence ID" value="NZ_CP034248.1"/>
</dbReference>
<sequence>MSDQSVATLPVTKEASNIKVEIIDDNIIDPMDVQLINNVHHTGSAAYTGEFTTAPENGVNMNVRVENNGDSAVFINIGRNDHIIVDGYELSLGSQKTISFEEMLGHGLIGDWKVYIYNKTGDKYALNINARQF</sequence>
<gene>
    <name evidence="1" type="ORF">EIM92_20275</name>
</gene>
<dbReference type="AlphaFoldDB" id="A0A3Q8S677"/>
<keyword evidence="2" id="KW-1185">Reference proteome</keyword>
<name>A0A3Q8S677_9BACL</name>